<keyword evidence="3" id="KW-1185">Reference proteome</keyword>
<name>A0A1E3Q3P2_LIPST</name>
<protein>
    <submittedName>
        <fullName evidence="2">Uncharacterized protein</fullName>
    </submittedName>
</protein>
<dbReference type="Proteomes" id="UP000094385">
    <property type="component" value="Unassembled WGS sequence"/>
</dbReference>
<sequence>MALATFRMILIFSALCILGLRVSAAALHRCPDRSIAATPSTSVLNFDHITTVTSIASLPTNFHYPDYLYLSEFQLLNCSSFSRNSSNAKACSSGNIALLSTGSGSMVFGTPDSDTFSNYRYMNLSSMRVTNLEQADVSVLLHLYLHTPMAGFHMVIQPINSRFLKEVPCC</sequence>
<feature type="chain" id="PRO_5009134069" evidence="1">
    <location>
        <begin position="25"/>
        <end position="170"/>
    </location>
</feature>
<gene>
    <name evidence="2" type="ORF">LIPSTDRAFT_292364</name>
</gene>
<dbReference type="OrthoDB" id="10324038at2759"/>
<evidence type="ECO:0000313" key="3">
    <source>
        <dbReference type="Proteomes" id="UP000094385"/>
    </source>
</evidence>
<organism evidence="2 3">
    <name type="scientific">Lipomyces starkeyi NRRL Y-11557</name>
    <dbReference type="NCBI Taxonomy" id="675824"/>
    <lineage>
        <taxon>Eukaryota</taxon>
        <taxon>Fungi</taxon>
        <taxon>Dikarya</taxon>
        <taxon>Ascomycota</taxon>
        <taxon>Saccharomycotina</taxon>
        <taxon>Lipomycetes</taxon>
        <taxon>Lipomycetales</taxon>
        <taxon>Lipomycetaceae</taxon>
        <taxon>Lipomyces</taxon>
    </lineage>
</organism>
<dbReference type="EMBL" id="KV454295">
    <property type="protein sequence ID" value="ODQ72329.1"/>
    <property type="molecule type" value="Genomic_DNA"/>
</dbReference>
<proteinExistence type="predicted"/>
<accession>A0A1E3Q3P2</accession>
<evidence type="ECO:0000313" key="2">
    <source>
        <dbReference type="EMBL" id="ODQ72329.1"/>
    </source>
</evidence>
<feature type="signal peptide" evidence="1">
    <location>
        <begin position="1"/>
        <end position="24"/>
    </location>
</feature>
<reference evidence="2 3" key="1">
    <citation type="journal article" date="2016" name="Proc. Natl. Acad. Sci. U.S.A.">
        <title>Comparative genomics of biotechnologically important yeasts.</title>
        <authorList>
            <person name="Riley R."/>
            <person name="Haridas S."/>
            <person name="Wolfe K.H."/>
            <person name="Lopes M.R."/>
            <person name="Hittinger C.T."/>
            <person name="Goeker M."/>
            <person name="Salamov A.A."/>
            <person name="Wisecaver J.H."/>
            <person name="Long T.M."/>
            <person name="Calvey C.H."/>
            <person name="Aerts A.L."/>
            <person name="Barry K.W."/>
            <person name="Choi C."/>
            <person name="Clum A."/>
            <person name="Coughlan A.Y."/>
            <person name="Deshpande S."/>
            <person name="Douglass A.P."/>
            <person name="Hanson S.J."/>
            <person name="Klenk H.-P."/>
            <person name="LaButti K.M."/>
            <person name="Lapidus A."/>
            <person name="Lindquist E.A."/>
            <person name="Lipzen A.M."/>
            <person name="Meier-Kolthoff J.P."/>
            <person name="Ohm R.A."/>
            <person name="Otillar R.P."/>
            <person name="Pangilinan J.L."/>
            <person name="Peng Y."/>
            <person name="Rokas A."/>
            <person name="Rosa C.A."/>
            <person name="Scheuner C."/>
            <person name="Sibirny A.A."/>
            <person name="Slot J.C."/>
            <person name="Stielow J.B."/>
            <person name="Sun H."/>
            <person name="Kurtzman C.P."/>
            <person name="Blackwell M."/>
            <person name="Grigoriev I.V."/>
            <person name="Jeffries T.W."/>
        </authorList>
    </citation>
    <scope>NUCLEOTIDE SEQUENCE [LARGE SCALE GENOMIC DNA]</scope>
    <source>
        <strain evidence="2 3">NRRL Y-11557</strain>
    </source>
</reference>
<keyword evidence="1" id="KW-0732">Signal</keyword>
<evidence type="ECO:0000256" key="1">
    <source>
        <dbReference type="SAM" id="SignalP"/>
    </source>
</evidence>
<dbReference type="AlphaFoldDB" id="A0A1E3Q3P2"/>